<keyword evidence="5" id="KW-1185">Reference proteome</keyword>
<feature type="region of interest" description="Disordered" evidence="2">
    <location>
        <begin position="35"/>
        <end position="66"/>
    </location>
</feature>
<gene>
    <name evidence="4" type="ORF">JNE38_10660</name>
</gene>
<dbReference type="Pfam" id="PF01497">
    <property type="entry name" value="Peripla_BP_2"/>
    <property type="match status" value="1"/>
</dbReference>
<feature type="compositionally biased region" description="Polar residues" evidence="2">
    <location>
        <begin position="35"/>
        <end position="59"/>
    </location>
</feature>
<dbReference type="SUPFAM" id="SSF53807">
    <property type="entry name" value="Helical backbone' metal receptor"/>
    <property type="match status" value="1"/>
</dbReference>
<proteinExistence type="inferred from homology"/>
<sequence>MIKPRKGKNRWEKNGWAAILCGLVLLVSACGSPASSGQGSPKTQGQAAASSTDGASQQAGAELVKPVTLQNNGREMSYPIAPERAVTLNQHVTEVMLALGLGDKMVGTAYLDDEILPEFKEAYDQIQVLSDKYPSKEVLMAAEPDFVYAGWKSGFGDKGVGTMEELEKAGIKSYLHESSNKPGPTVDDVFADIHNIGRIFRVENRANELIGEMKAEMEQTTSKLGTVEKPLKIFVYDSGEEQPFTAANNYMTALIRMAGGKNIFDDIQKGWADVSWEEVVNRNPDVIIIVDYGDKSVEQKRELLLNKRELADVSAIQHKRLMVLPMSAASEGVRAPMALHILAEGLYPEKFKK</sequence>
<dbReference type="InterPro" id="IPR050902">
    <property type="entry name" value="ABC_Transporter_SBP"/>
</dbReference>
<evidence type="ECO:0000256" key="1">
    <source>
        <dbReference type="ARBA" id="ARBA00008814"/>
    </source>
</evidence>
<name>A0ABX7FUU3_BRECH</name>
<evidence type="ECO:0000256" key="2">
    <source>
        <dbReference type="SAM" id="MobiDB-lite"/>
    </source>
</evidence>
<dbReference type="RefSeq" id="WP_203356529.1">
    <property type="nucleotide sequence ID" value="NZ_CP069127.1"/>
</dbReference>
<evidence type="ECO:0000313" key="4">
    <source>
        <dbReference type="EMBL" id="QRG69540.1"/>
    </source>
</evidence>
<dbReference type="CDD" id="cd01148">
    <property type="entry name" value="TroA_a"/>
    <property type="match status" value="1"/>
</dbReference>
<comment type="similarity">
    <text evidence="1">Belongs to the bacterial solute-binding protein 8 family.</text>
</comment>
<protein>
    <submittedName>
        <fullName evidence="4">ABC transporter substrate-binding protein</fullName>
    </submittedName>
</protein>
<dbReference type="Gene3D" id="3.40.50.1980">
    <property type="entry name" value="Nitrogenase molybdenum iron protein domain"/>
    <property type="match status" value="2"/>
</dbReference>
<accession>A0ABX7FUU3</accession>
<dbReference type="PROSITE" id="PS50983">
    <property type="entry name" value="FE_B12_PBP"/>
    <property type="match status" value="1"/>
</dbReference>
<dbReference type="PANTHER" id="PTHR30535:SF7">
    <property type="entry name" value="IRON(III) DICITRATE-BINDING PROTEIN"/>
    <property type="match status" value="1"/>
</dbReference>
<feature type="domain" description="Fe/B12 periplasmic-binding" evidence="3">
    <location>
        <begin position="84"/>
        <end position="353"/>
    </location>
</feature>
<dbReference type="PROSITE" id="PS51257">
    <property type="entry name" value="PROKAR_LIPOPROTEIN"/>
    <property type="match status" value="1"/>
</dbReference>
<dbReference type="EMBL" id="CP069127">
    <property type="protein sequence ID" value="QRG69540.1"/>
    <property type="molecule type" value="Genomic_DNA"/>
</dbReference>
<reference evidence="4 5" key="1">
    <citation type="submission" date="2021-01" db="EMBL/GenBank/DDBJ databases">
        <title>Identification of strong promoters based on the transcriptome of Brevibacillus choshinensis.</title>
        <authorList>
            <person name="Yao D."/>
            <person name="Zhang K."/>
            <person name="Wu J."/>
        </authorList>
    </citation>
    <scope>NUCLEOTIDE SEQUENCE [LARGE SCALE GENOMIC DNA]</scope>
    <source>
        <strain evidence="4 5">HPD31-SP3</strain>
    </source>
</reference>
<organism evidence="4 5">
    <name type="scientific">Brevibacillus choshinensis</name>
    <dbReference type="NCBI Taxonomy" id="54911"/>
    <lineage>
        <taxon>Bacteria</taxon>
        <taxon>Bacillati</taxon>
        <taxon>Bacillota</taxon>
        <taxon>Bacilli</taxon>
        <taxon>Bacillales</taxon>
        <taxon>Paenibacillaceae</taxon>
        <taxon>Brevibacillus</taxon>
    </lineage>
</organism>
<dbReference type="PANTHER" id="PTHR30535">
    <property type="entry name" value="VITAMIN B12-BINDING PROTEIN"/>
    <property type="match status" value="1"/>
</dbReference>
<dbReference type="InterPro" id="IPR002491">
    <property type="entry name" value="ABC_transptr_periplasmic_BD"/>
</dbReference>
<dbReference type="Proteomes" id="UP000596248">
    <property type="component" value="Chromosome"/>
</dbReference>
<evidence type="ECO:0000313" key="5">
    <source>
        <dbReference type="Proteomes" id="UP000596248"/>
    </source>
</evidence>
<evidence type="ECO:0000259" key="3">
    <source>
        <dbReference type="PROSITE" id="PS50983"/>
    </source>
</evidence>